<gene>
    <name evidence="5" type="ORF">RFULGI_LOCUS14436</name>
</gene>
<dbReference type="GO" id="GO:0020037">
    <property type="term" value="F:heme binding"/>
    <property type="evidence" value="ECO:0007669"/>
    <property type="project" value="InterPro"/>
</dbReference>
<dbReference type="Gene3D" id="1.10.630.10">
    <property type="entry name" value="Cytochrome P450"/>
    <property type="match status" value="2"/>
</dbReference>
<reference evidence="5" key="1">
    <citation type="submission" date="2021-06" db="EMBL/GenBank/DDBJ databases">
        <authorList>
            <person name="Kallberg Y."/>
            <person name="Tangrot J."/>
            <person name="Rosling A."/>
        </authorList>
    </citation>
    <scope>NUCLEOTIDE SEQUENCE</scope>
    <source>
        <strain evidence="5">IN212</strain>
    </source>
</reference>
<dbReference type="OrthoDB" id="1470350at2759"/>
<dbReference type="GO" id="GO:0004497">
    <property type="term" value="F:monooxygenase activity"/>
    <property type="evidence" value="ECO:0007669"/>
    <property type="project" value="InterPro"/>
</dbReference>
<evidence type="ECO:0000256" key="2">
    <source>
        <dbReference type="ARBA" id="ARBA00022723"/>
    </source>
</evidence>
<protein>
    <submittedName>
        <fullName evidence="5">2485_t:CDS:1</fullName>
    </submittedName>
</protein>
<dbReference type="InterPro" id="IPR036396">
    <property type="entry name" value="Cyt_P450_sf"/>
</dbReference>
<evidence type="ECO:0000256" key="4">
    <source>
        <dbReference type="ARBA" id="ARBA00023004"/>
    </source>
</evidence>
<dbReference type="PANTHER" id="PTHR24296">
    <property type="entry name" value="CYTOCHROME P450"/>
    <property type="match status" value="1"/>
</dbReference>
<organism evidence="5 6">
    <name type="scientific">Racocetra fulgida</name>
    <dbReference type="NCBI Taxonomy" id="60492"/>
    <lineage>
        <taxon>Eukaryota</taxon>
        <taxon>Fungi</taxon>
        <taxon>Fungi incertae sedis</taxon>
        <taxon>Mucoromycota</taxon>
        <taxon>Glomeromycotina</taxon>
        <taxon>Glomeromycetes</taxon>
        <taxon>Diversisporales</taxon>
        <taxon>Gigasporaceae</taxon>
        <taxon>Racocetra</taxon>
    </lineage>
</organism>
<dbReference type="SUPFAM" id="SSF48264">
    <property type="entry name" value="Cytochrome P450"/>
    <property type="match status" value="1"/>
</dbReference>
<keyword evidence="6" id="KW-1185">Reference proteome</keyword>
<evidence type="ECO:0000313" key="6">
    <source>
        <dbReference type="Proteomes" id="UP000789396"/>
    </source>
</evidence>
<dbReference type="GO" id="GO:0016705">
    <property type="term" value="F:oxidoreductase activity, acting on paired donors, with incorporation or reduction of molecular oxygen"/>
    <property type="evidence" value="ECO:0007669"/>
    <property type="project" value="InterPro"/>
</dbReference>
<accession>A0A9N9NUY9</accession>
<dbReference type="Proteomes" id="UP000789396">
    <property type="component" value="Unassembled WGS sequence"/>
</dbReference>
<keyword evidence="2" id="KW-0479">Metal-binding</keyword>
<keyword evidence="3" id="KW-0560">Oxidoreductase</keyword>
<name>A0A9N9NUY9_9GLOM</name>
<dbReference type="AlphaFoldDB" id="A0A9N9NUY9"/>
<feature type="non-terminal residue" evidence="5">
    <location>
        <position position="276"/>
    </location>
</feature>
<dbReference type="EMBL" id="CAJVPZ010041930">
    <property type="protein sequence ID" value="CAG8762726.1"/>
    <property type="molecule type" value="Genomic_DNA"/>
</dbReference>
<keyword evidence="4" id="KW-0408">Iron</keyword>
<sequence>KDIPGPKGVPIFGNLFTLMFKKNTYIEFEQEMENKYDPNFIKTSQELLGDGIFLAEGSVSYQQFQGKKFRNLTYASIIRKSEIVINALKKYADSENPIDLKDLFFRFTIDTIGDLAFGVDFGCLTHIGEESKFVTNFEYIQKRIHERMFEPFWKLTEKYSEKGQQMREALKYIDNYVYNMINSHRSELEVEKKPVNNMLTLLMDAVDDDGKKFNDKELKDIVMSLIIADSLLQEINSLLSTERPIPLYNDIKLFKYATATLYETLRLHPFVPVNGK</sequence>
<comment type="caution">
    <text evidence="5">The sequence shown here is derived from an EMBL/GenBank/DDBJ whole genome shotgun (WGS) entry which is preliminary data.</text>
</comment>
<dbReference type="GO" id="GO:0005506">
    <property type="term" value="F:iron ion binding"/>
    <property type="evidence" value="ECO:0007669"/>
    <property type="project" value="InterPro"/>
</dbReference>
<proteinExistence type="inferred from homology"/>
<dbReference type="InterPro" id="IPR001128">
    <property type="entry name" value="Cyt_P450"/>
</dbReference>
<evidence type="ECO:0000313" key="5">
    <source>
        <dbReference type="EMBL" id="CAG8762726.1"/>
    </source>
</evidence>
<feature type="non-terminal residue" evidence="5">
    <location>
        <position position="1"/>
    </location>
</feature>
<evidence type="ECO:0000256" key="3">
    <source>
        <dbReference type="ARBA" id="ARBA00023002"/>
    </source>
</evidence>
<comment type="similarity">
    <text evidence="1">Belongs to the cytochrome P450 family.</text>
</comment>
<dbReference type="Pfam" id="PF00067">
    <property type="entry name" value="p450"/>
    <property type="match status" value="1"/>
</dbReference>
<evidence type="ECO:0000256" key="1">
    <source>
        <dbReference type="ARBA" id="ARBA00010617"/>
    </source>
</evidence>